<dbReference type="KEGG" id="psoj:PHYSODRAFT_299660"/>
<dbReference type="SMR" id="G4Z4V8"/>
<dbReference type="InterPro" id="IPR045180">
    <property type="entry name" value="La_dom_prot"/>
</dbReference>
<dbReference type="GO" id="GO:0006396">
    <property type="term" value="P:RNA processing"/>
    <property type="evidence" value="ECO:0007669"/>
    <property type="project" value="InterPro"/>
</dbReference>
<dbReference type="Proteomes" id="UP000002640">
    <property type="component" value="Unassembled WGS sequence"/>
</dbReference>
<dbReference type="PRINTS" id="PR00302">
    <property type="entry name" value="LUPUSLA"/>
</dbReference>
<dbReference type="InParanoid" id="G4Z4V8"/>
<dbReference type="AlphaFoldDB" id="G4Z4V8"/>
<organism evidence="6 7">
    <name type="scientific">Phytophthora sojae (strain P6497)</name>
    <name type="common">Soybean stem and root rot agent</name>
    <name type="synonym">Phytophthora megasperma f. sp. glycines</name>
    <dbReference type="NCBI Taxonomy" id="1094619"/>
    <lineage>
        <taxon>Eukaryota</taxon>
        <taxon>Sar</taxon>
        <taxon>Stramenopiles</taxon>
        <taxon>Oomycota</taxon>
        <taxon>Peronosporomycetes</taxon>
        <taxon>Peronosporales</taxon>
        <taxon>Peronosporaceae</taxon>
        <taxon>Phytophthora</taxon>
    </lineage>
</organism>
<dbReference type="GO" id="GO:0005737">
    <property type="term" value="C:cytoplasm"/>
    <property type="evidence" value="ECO:0007669"/>
    <property type="project" value="UniProtKB-ARBA"/>
</dbReference>
<dbReference type="GO" id="GO:0003723">
    <property type="term" value="F:RNA binding"/>
    <property type="evidence" value="ECO:0007669"/>
    <property type="project" value="UniProtKB-UniRule"/>
</dbReference>
<dbReference type="GO" id="GO:1990904">
    <property type="term" value="C:ribonucleoprotein complex"/>
    <property type="evidence" value="ECO:0007669"/>
    <property type="project" value="InterPro"/>
</dbReference>
<evidence type="ECO:0000313" key="7">
    <source>
        <dbReference type="Proteomes" id="UP000002640"/>
    </source>
</evidence>
<dbReference type="GO" id="GO:0005634">
    <property type="term" value="C:nucleus"/>
    <property type="evidence" value="ECO:0007669"/>
    <property type="project" value="UniProtKB-SubCell"/>
</dbReference>
<keyword evidence="7" id="KW-1185">Reference proteome</keyword>
<reference evidence="6 7" key="1">
    <citation type="journal article" date="2006" name="Science">
        <title>Phytophthora genome sequences uncover evolutionary origins and mechanisms of pathogenesis.</title>
        <authorList>
            <person name="Tyler B.M."/>
            <person name="Tripathy S."/>
            <person name="Zhang X."/>
            <person name="Dehal P."/>
            <person name="Jiang R.H."/>
            <person name="Aerts A."/>
            <person name="Arredondo F.D."/>
            <person name="Baxter L."/>
            <person name="Bensasson D."/>
            <person name="Beynon J.L."/>
            <person name="Chapman J."/>
            <person name="Damasceno C.M."/>
            <person name="Dorrance A.E."/>
            <person name="Dou D."/>
            <person name="Dickerman A.W."/>
            <person name="Dubchak I.L."/>
            <person name="Garbelotto M."/>
            <person name="Gijzen M."/>
            <person name="Gordon S.G."/>
            <person name="Govers F."/>
            <person name="Grunwald N.J."/>
            <person name="Huang W."/>
            <person name="Ivors K.L."/>
            <person name="Jones R.W."/>
            <person name="Kamoun S."/>
            <person name="Krampis K."/>
            <person name="Lamour K.H."/>
            <person name="Lee M.K."/>
            <person name="McDonald W.H."/>
            <person name="Medina M."/>
            <person name="Meijer H.J."/>
            <person name="Nordberg E.K."/>
            <person name="Maclean D.J."/>
            <person name="Ospina-Giraldo M.D."/>
            <person name="Morris P.F."/>
            <person name="Phuntumart V."/>
            <person name="Putnam N.H."/>
            <person name="Rash S."/>
            <person name="Rose J.K."/>
            <person name="Sakihama Y."/>
            <person name="Salamov A.A."/>
            <person name="Savidor A."/>
            <person name="Scheuring C.F."/>
            <person name="Smith B.M."/>
            <person name="Sobral B.W."/>
            <person name="Terry A."/>
            <person name="Torto-Alalibo T.A."/>
            <person name="Win J."/>
            <person name="Xu Z."/>
            <person name="Zhang H."/>
            <person name="Grigoriev I.V."/>
            <person name="Rokhsar D.S."/>
            <person name="Boore J.L."/>
        </authorList>
    </citation>
    <scope>NUCLEOTIDE SEQUENCE [LARGE SCALE GENOMIC DNA]</scope>
    <source>
        <strain evidence="6 7">P6497</strain>
    </source>
</reference>
<dbReference type="InterPro" id="IPR036390">
    <property type="entry name" value="WH_DNA-bd_sf"/>
</dbReference>
<accession>G4Z4V8</accession>
<protein>
    <recommendedName>
        <fullName evidence="5">HTH La-type RNA-binding domain-containing protein</fullName>
    </recommendedName>
</protein>
<dbReference type="InterPro" id="IPR036388">
    <property type="entry name" value="WH-like_DNA-bd_sf"/>
</dbReference>
<dbReference type="PANTHER" id="PTHR22792:SF132">
    <property type="entry name" value="LA-RELATED PROTEIN 1"/>
    <property type="match status" value="1"/>
</dbReference>
<evidence type="ECO:0000256" key="2">
    <source>
        <dbReference type="ARBA" id="ARBA00022884"/>
    </source>
</evidence>
<evidence type="ECO:0000313" key="6">
    <source>
        <dbReference type="EMBL" id="EGZ22287.1"/>
    </source>
</evidence>
<dbReference type="PROSITE" id="PS50961">
    <property type="entry name" value="HTH_LA"/>
    <property type="match status" value="1"/>
</dbReference>
<dbReference type="EMBL" id="JH159153">
    <property type="protein sequence ID" value="EGZ22287.1"/>
    <property type="molecule type" value="Genomic_DNA"/>
</dbReference>
<dbReference type="Pfam" id="PF05383">
    <property type="entry name" value="La"/>
    <property type="match status" value="1"/>
</dbReference>
<evidence type="ECO:0000259" key="5">
    <source>
        <dbReference type="PROSITE" id="PS50961"/>
    </source>
</evidence>
<sequence>MASLEAHIKKQVELYFSDSNLRRDRFLRKETKKREGGCVPFTFKKLAALTVDGAVLQAAIVDSDVVEINETKNALRRRTRSPTQHRVRYEDSIHDSVGFGDAVGKILGQNMADDAQLIMTNRTTARMREIPSEKKESKTA</sequence>
<dbReference type="InterPro" id="IPR002344">
    <property type="entry name" value="Lupus_La"/>
</dbReference>
<proteinExistence type="predicted"/>
<dbReference type="GeneID" id="20641769"/>
<feature type="domain" description="HTH La-type RNA-binding" evidence="5">
    <location>
        <begin position="1"/>
        <end position="85"/>
    </location>
</feature>
<dbReference type="InterPro" id="IPR006630">
    <property type="entry name" value="La_HTH"/>
</dbReference>
<dbReference type="PANTHER" id="PTHR22792">
    <property type="entry name" value="LUPUS LA PROTEIN-RELATED"/>
    <property type="match status" value="1"/>
</dbReference>
<dbReference type="SMART" id="SM00715">
    <property type="entry name" value="LA"/>
    <property type="match status" value="1"/>
</dbReference>
<evidence type="ECO:0000256" key="3">
    <source>
        <dbReference type="ARBA" id="ARBA00023242"/>
    </source>
</evidence>
<keyword evidence="3" id="KW-0539">Nucleus</keyword>
<name>G4Z4V8_PHYSP</name>
<dbReference type="Gene3D" id="1.10.10.10">
    <property type="entry name" value="Winged helix-like DNA-binding domain superfamily/Winged helix DNA-binding domain"/>
    <property type="match status" value="1"/>
</dbReference>
<evidence type="ECO:0000256" key="1">
    <source>
        <dbReference type="ARBA" id="ARBA00004123"/>
    </source>
</evidence>
<keyword evidence="2 4" id="KW-0694">RNA-binding</keyword>
<dbReference type="STRING" id="1094619.G4Z4V8"/>
<dbReference type="SUPFAM" id="SSF46785">
    <property type="entry name" value="Winged helix' DNA-binding domain"/>
    <property type="match status" value="1"/>
</dbReference>
<gene>
    <name evidence="6" type="ORF">PHYSODRAFT_299660</name>
</gene>
<dbReference type="RefSeq" id="XP_009525004.1">
    <property type="nucleotide sequence ID" value="XM_009526709.1"/>
</dbReference>
<evidence type="ECO:0000256" key="4">
    <source>
        <dbReference type="PROSITE-ProRule" id="PRU00332"/>
    </source>
</evidence>
<dbReference type="CDD" id="cd07323">
    <property type="entry name" value="LAM"/>
    <property type="match status" value="1"/>
</dbReference>
<comment type="subcellular location">
    <subcellularLocation>
        <location evidence="1">Nucleus</location>
    </subcellularLocation>
</comment>